<dbReference type="Pfam" id="PF00698">
    <property type="entry name" value="Acyl_transf_1"/>
    <property type="match status" value="2"/>
</dbReference>
<feature type="domain" description="Carrier" evidence="8">
    <location>
        <begin position="939"/>
        <end position="1017"/>
    </location>
</feature>
<dbReference type="InterPro" id="IPR001031">
    <property type="entry name" value="Thioesterase"/>
</dbReference>
<gene>
    <name evidence="10" type="ORF">OG699_00225</name>
    <name evidence="11" type="ORF">OG699_45035</name>
</gene>
<dbReference type="InterPro" id="IPR014043">
    <property type="entry name" value="Acyl_transferase_dom"/>
</dbReference>
<dbReference type="InterPro" id="IPR015083">
    <property type="entry name" value="NorB/c/GfsB-D-like_docking"/>
</dbReference>
<dbReference type="PROSITE" id="PS00012">
    <property type="entry name" value="PHOSPHOPANTETHEINE"/>
    <property type="match status" value="1"/>
</dbReference>
<dbReference type="InterPro" id="IPR009081">
    <property type="entry name" value="PP-bd_ACP"/>
</dbReference>
<dbReference type="SUPFAM" id="SSF52151">
    <property type="entry name" value="FabD/lysophospholipase-like"/>
    <property type="match status" value="2"/>
</dbReference>
<dbReference type="SUPFAM" id="SSF47336">
    <property type="entry name" value="ACP-like"/>
    <property type="match status" value="1"/>
</dbReference>
<protein>
    <submittedName>
        <fullName evidence="10">Acyltransferase domain-containing protein</fullName>
    </submittedName>
</protein>
<dbReference type="InterPro" id="IPR050091">
    <property type="entry name" value="PKS_NRPS_Biosynth_Enz"/>
</dbReference>
<comment type="cofactor">
    <cofactor evidence="1">
        <name>pantetheine 4'-phosphate</name>
        <dbReference type="ChEBI" id="CHEBI:47942"/>
    </cofactor>
</comment>
<dbReference type="InterPro" id="IPR036299">
    <property type="entry name" value="Polyketide_synth_docking_sf"/>
</dbReference>
<dbReference type="Gene3D" id="3.40.366.10">
    <property type="entry name" value="Malonyl-Coenzyme A Acyl Carrier Protein, domain 2"/>
    <property type="match status" value="2"/>
</dbReference>
<dbReference type="Pfam" id="PF16197">
    <property type="entry name" value="KAsynt_C_assoc"/>
    <property type="match status" value="2"/>
</dbReference>
<dbReference type="Pfam" id="PF02801">
    <property type="entry name" value="Ketoacyl-synt_C"/>
    <property type="match status" value="2"/>
</dbReference>
<dbReference type="InterPro" id="IPR020806">
    <property type="entry name" value="PKS_PP-bd"/>
</dbReference>
<dbReference type="SMART" id="SM00827">
    <property type="entry name" value="PKS_AT"/>
    <property type="match status" value="2"/>
</dbReference>
<dbReference type="SMART" id="SM00823">
    <property type="entry name" value="PKS_PP"/>
    <property type="match status" value="2"/>
</dbReference>
<feature type="domain" description="Ketosynthase family 3 (KS3)" evidence="9">
    <location>
        <begin position="1035"/>
        <end position="1459"/>
    </location>
</feature>
<name>A0AAU3HM95_9ACTN</name>
<dbReference type="PROSITE" id="PS50075">
    <property type="entry name" value="CARRIER"/>
    <property type="match status" value="2"/>
</dbReference>
<dbReference type="InterPro" id="IPR016039">
    <property type="entry name" value="Thiolase-like"/>
</dbReference>
<evidence type="ECO:0000259" key="9">
    <source>
        <dbReference type="PROSITE" id="PS52004"/>
    </source>
</evidence>
<keyword evidence="4" id="KW-0808">Transferase</keyword>
<dbReference type="InterPro" id="IPR006162">
    <property type="entry name" value="Ppantetheine_attach_site"/>
</dbReference>
<dbReference type="SMART" id="SM00824">
    <property type="entry name" value="PKS_TE"/>
    <property type="match status" value="1"/>
</dbReference>
<evidence type="ECO:0000256" key="7">
    <source>
        <dbReference type="ARBA" id="ARBA00023315"/>
    </source>
</evidence>
<feature type="domain" description="Carrier" evidence="8">
    <location>
        <begin position="1938"/>
        <end position="2013"/>
    </location>
</feature>
<evidence type="ECO:0000256" key="3">
    <source>
        <dbReference type="ARBA" id="ARBA00022553"/>
    </source>
</evidence>
<dbReference type="SUPFAM" id="SSF53901">
    <property type="entry name" value="Thiolase-like"/>
    <property type="match status" value="2"/>
</dbReference>
<dbReference type="CDD" id="cd00833">
    <property type="entry name" value="PKS"/>
    <property type="match status" value="2"/>
</dbReference>
<dbReference type="SUPFAM" id="SSF55048">
    <property type="entry name" value="Probable ACP-binding domain of malonyl-CoA ACP transacylase"/>
    <property type="match status" value="2"/>
</dbReference>
<dbReference type="PROSITE" id="PS00606">
    <property type="entry name" value="KS3_1"/>
    <property type="match status" value="2"/>
</dbReference>
<keyword evidence="5" id="KW-0045">Antibiotic biosynthesis</keyword>
<dbReference type="Pfam" id="PF00550">
    <property type="entry name" value="PP-binding"/>
    <property type="match status" value="2"/>
</dbReference>
<dbReference type="FunFam" id="1.10.1200.10:FF:000007">
    <property type="entry name" value="Probable polyketide synthase pks17"/>
    <property type="match status" value="2"/>
</dbReference>
<dbReference type="Pfam" id="PF00975">
    <property type="entry name" value="Thioesterase"/>
    <property type="match status" value="1"/>
</dbReference>
<dbReference type="Gene3D" id="3.40.50.1820">
    <property type="entry name" value="alpha/beta hydrolase"/>
    <property type="match status" value="1"/>
</dbReference>
<dbReference type="Gene3D" id="3.40.47.10">
    <property type="match status" value="2"/>
</dbReference>
<dbReference type="InterPro" id="IPR016036">
    <property type="entry name" value="Malonyl_transacylase_ACP-bd"/>
</dbReference>
<dbReference type="GO" id="GO:0004315">
    <property type="term" value="F:3-oxoacyl-[acyl-carrier-protein] synthase activity"/>
    <property type="evidence" value="ECO:0007669"/>
    <property type="project" value="InterPro"/>
</dbReference>
<keyword evidence="6" id="KW-0511">Multifunctional enzyme</keyword>
<evidence type="ECO:0000256" key="2">
    <source>
        <dbReference type="ARBA" id="ARBA00022450"/>
    </source>
</evidence>
<dbReference type="GO" id="GO:0033068">
    <property type="term" value="P:macrolide biosynthetic process"/>
    <property type="evidence" value="ECO:0007669"/>
    <property type="project" value="UniProtKB-ARBA"/>
</dbReference>
<dbReference type="InterPro" id="IPR014030">
    <property type="entry name" value="Ketoacyl_synth_N"/>
</dbReference>
<dbReference type="InterPro" id="IPR016035">
    <property type="entry name" value="Acyl_Trfase/lysoPLipase"/>
</dbReference>
<dbReference type="PANTHER" id="PTHR43775">
    <property type="entry name" value="FATTY ACID SYNTHASE"/>
    <property type="match status" value="1"/>
</dbReference>
<organism evidence="10">
    <name type="scientific">Streptomyces sp. NBC_01393</name>
    <dbReference type="NCBI Taxonomy" id="2903851"/>
    <lineage>
        <taxon>Bacteria</taxon>
        <taxon>Bacillati</taxon>
        <taxon>Actinomycetota</taxon>
        <taxon>Actinomycetes</taxon>
        <taxon>Kitasatosporales</taxon>
        <taxon>Streptomycetaceae</taxon>
        <taxon>Streptomyces</taxon>
    </lineage>
</organism>
<dbReference type="InterPro" id="IPR029058">
    <property type="entry name" value="AB_hydrolase_fold"/>
</dbReference>
<dbReference type="InterPro" id="IPR020802">
    <property type="entry name" value="TesA-like"/>
</dbReference>
<dbReference type="EMBL" id="CP109546">
    <property type="protein sequence ID" value="WTZ06592.1"/>
    <property type="molecule type" value="Genomic_DNA"/>
</dbReference>
<accession>A0AAU3HM95</accession>
<reference evidence="10" key="1">
    <citation type="submission" date="2022-10" db="EMBL/GenBank/DDBJ databases">
        <title>The complete genomes of actinobacterial strains from the NBC collection.</title>
        <authorList>
            <person name="Joergensen T.S."/>
            <person name="Alvarez Arevalo M."/>
            <person name="Sterndorff E.B."/>
            <person name="Faurdal D."/>
            <person name="Vuksanovic O."/>
            <person name="Mourched A.-S."/>
            <person name="Charusanti P."/>
            <person name="Shaw S."/>
            <person name="Blin K."/>
            <person name="Weber T."/>
        </authorList>
    </citation>
    <scope>NUCLEOTIDE SEQUENCE</scope>
    <source>
        <strain evidence="10">NBC_01393</strain>
    </source>
</reference>
<dbReference type="Pfam" id="PF08990">
    <property type="entry name" value="Docking"/>
    <property type="match status" value="1"/>
</dbReference>
<dbReference type="PROSITE" id="PS52004">
    <property type="entry name" value="KS3_2"/>
    <property type="match status" value="2"/>
</dbReference>
<dbReference type="SUPFAM" id="SSF53474">
    <property type="entry name" value="alpha/beta-Hydrolases"/>
    <property type="match status" value="1"/>
</dbReference>
<dbReference type="InterPro" id="IPR001227">
    <property type="entry name" value="Ac_transferase_dom_sf"/>
</dbReference>
<evidence type="ECO:0000256" key="1">
    <source>
        <dbReference type="ARBA" id="ARBA00001957"/>
    </source>
</evidence>
<evidence type="ECO:0000256" key="5">
    <source>
        <dbReference type="ARBA" id="ARBA00023194"/>
    </source>
</evidence>
<evidence type="ECO:0000256" key="6">
    <source>
        <dbReference type="ARBA" id="ARBA00023268"/>
    </source>
</evidence>
<dbReference type="GO" id="GO:0006633">
    <property type="term" value="P:fatty acid biosynthetic process"/>
    <property type="evidence" value="ECO:0007669"/>
    <property type="project" value="InterPro"/>
</dbReference>
<dbReference type="GO" id="GO:0004312">
    <property type="term" value="F:fatty acid synthase activity"/>
    <property type="evidence" value="ECO:0007669"/>
    <property type="project" value="TreeGrafter"/>
</dbReference>
<dbReference type="Gene3D" id="1.10.1200.10">
    <property type="entry name" value="ACP-like"/>
    <property type="match status" value="2"/>
</dbReference>
<keyword evidence="3" id="KW-0597">Phosphoprotein</keyword>
<dbReference type="FunFam" id="3.40.366.10:FF:000002">
    <property type="entry name" value="Probable polyketide synthase 2"/>
    <property type="match status" value="2"/>
</dbReference>
<dbReference type="InterPro" id="IPR020841">
    <property type="entry name" value="PKS_Beta-ketoAc_synthase_dom"/>
</dbReference>
<dbReference type="InterPro" id="IPR036736">
    <property type="entry name" value="ACP-like_sf"/>
</dbReference>
<dbReference type="InterPro" id="IPR032821">
    <property type="entry name" value="PKS_assoc"/>
</dbReference>
<proteinExistence type="predicted"/>
<dbReference type="Pfam" id="PF00109">
    <property type="entry name" value="ketoacyl-synt"/>
    <property type="match status" value="2"/>
</dbReference>
<dbReference type="GO" id="GO:0031177">
    <property type="term" value="F:phosphopantetheine binding"/>
    <property type="evidence" value="ECO:0007669"/>
    <property type="project" value="InterPro"/>
</dbReference>
<dbReference type="SMART" id="SM00825">
    <property type="entry name" value="PKS_KS"/>
    <property type="match status" value="2"/>
</dbReference>
<dbReference type="InterPro" id="IPR018201">
    <property type="entry name" value="Ketoacyl_synth_AS"/>
</dbReference>
<evidence type="ECO:0000313" key="10">
    <source>
        <dbReference type="EMBL" id="WTZ06592.1"/>
    </source>
</evidence>
<sequence length="2310" mass="244815">MTTNEDKLREYLKRAITDARQAHRRLREVEEEKYEPIAVVSMSCRLPGGVRSPEDLWRLVEAGTDAVGPFPADRGWDVENLYDPDPDAPGRIYAEGGGFLDDAGGFDAGFFGISPREALAMDPQQRLLLETSWEAFERAGIDPHSVRGGRVGVFAGTSGQDYAMLAAGATGDDGYLAIGNAASVVSGRISYTLGLEGPAVTVDTACSSSLVAIHLAAQSLRLGECELALAGGVAVVSTPEGLVAFSRQRGLARDGRCKAFSAAADGFGYAEGVGVLLLERLSDAQKKGHKVLGVIRGSAVNQDGASNGLTAPNGPSQQRVIRQALANARITAADVDTVEAHGTGTKLGDPIEAQALLATYGKDDREQPLWLGSLKSNIGHAQAAAGVAGVIKMVQAMRHGILPKTLHADEPTPHVDWSAGAVELLAEARDWPEADRPRRAGVSSFGISGTNAHVILEQAPAEEPAEQVAAGRELPVVPWVLSAKSKGALRDQAAQLAAHVTGDQDTSPLDVALSLTVSRTGFDQRAVVIGANREELVAGLTAVAEGRPGVISGTARTGRTAFLFTGQGAQQAGMGRELYDAFPVFADALDAACAALDAHLDWPLKDVMFAAEDTALDQTQYTQAALFAFETALHRLVTSWGITPDTLAGHSIGELTAAHVAGLWTLDDAARVVAARGRLMQALPAGGAMAAIEATEQEITPLLRGQAVIAAVNGPTSTVISGDEQSVTAITDELSAQGRKVKRLTVSHAFHSPLMEPMLHDFQHILESVEFHSPTLPIISNLTGQPADPTDLQTPAYWVRHIREAVRFHDTLRTLADQNTTRFLEIGPDGILTALAQQNLDDTTAAATQTRKHTGPKALLDAVARLHVHGASVDWTAYLADTGAKTVDLPTYPFQHTHYWLEPNTAKKTVTAQSVPEDAEAALDGPPLAQQLAALPRAEQERALLDLVRAEAAGVLGHTDVSEVEPESAFKDLGFDSLTSVEFRNRLRAAIGVELPASLVFDHPAPQRLADHLWAELLGSGEPQAAARVTAAALDEPVAIVSMSCRYPGGVGSPEELWRLVAEGTDAIGPFPSDRGWDIDSLYDPDPGVSGRTYVREAGFLHDAAEFDAEFFGISPREALAMDPQQRLLLEASWEAFERAGIDPASLRGSQTGVYAGVVAHDYGTRLENVPEELEGYLSSGGAASVVSGRVSYTFGLEGPAVTVDTACSSSLVAIHLAAQSLRTGECSMALAGGVTVMATPGAFLDFSRQRGLAPDGRCKSFAAEADGTIWSEGIGVLLLERLSDARRRGHQVLGVIRGSAVNQDGASNGLSAPNGPSQQRVIRQALANARLTPADVDAVEAHGTGTRLGDPIEAQALLATYGKDREQPLWLGSLKSNIGHTLAAAGVGGVIKMVQAMRHGVLPKTLHADEPTPHVDWSAGAVELLAEARDWPEADRPRRAGVSSFGISGTNAHIIVEQAPPEEQPEAEPVRELPVTPWLLSAKSQGALREQAARLAAHLSGRDHTPAEVALSLATTRARLDQRAVVIGGNREELIAGLAAVAEGRPGIVTGTARTGRTAFLFTGQGAQRAGMGRELYDAFPVFADALDAVCAALDPYLDRPLKDVMFTAEDTALDQTQYTQAALFAFETALHRLVTSWGITPDTLAGHSIGELTAAHVAGLWTLDDAARVVAARGRLMQALPAGGAMAAIEATEDEITPLLRGQAVIAAVNGPTSTVISGDEESVEAVLAELSAQGRKVKQLTVSHAFHSPLMEPMLDDFQQVLESVEFHSPTLPIISNLTGQPADPDQLATPAYWVRHVREAVRFHDSLRTLADQNTTRFLEIGPDGILTALAADALEDTASIATQTRKHSGPSALVEALARLHVHGTPVDWTVYLADTGARTVDLPTYPFQHTHYWLESSLQSVVSTLGESAAVPVADAGEAARLAGLPEGERVDALLAHVREQSAAVLGYADAGGVVAQRSFLESGFDSLTAVELRNRLKALTGLRLGATLMFDHPTPERLAAYLAEQLGAREVADEAAGEGPGPIGSLYWRACELGKFDEAQEVLKAASLLQEQFRTPAEGVLPEPVRLATGPEDGDGPVLVCFPSFSPVAGPHEYARFAAYFRDVRDVWALPEPGFVGGESLPADVTALAEAHAEAALRCAAGRPFVLVGRSAGGWVAHAVAQRLEELGSPAVAMVLLDSSSPSAMQNSPAATEMAKAMLDRENTFDLLSDERLSAMGGYIRVFEGWEPRGLATRTLLIRASEHFAQEAPEGDDWRADWEFADDRLDVPGNHFTILEDLSHSTAGAAHGWLEALTNDGNQGENR</sequence>
<dbReference type="InterPro" id="IPR014031">
    <property type="entry name" value="Ketoacyl_synth_C"/>
</dbReference>
<keyword evidence="2" id="KW-0596">Phosphopantetheine</keyword>
<dbReference type="PANTHER" id="PTHR43775:SF51">
    <property type="entry name" value="INACTIVE PHENOLPHTHIOCEROL SYNTHESIS POLYKETIDE SYNTHASE TYPE I PKS1-RELATED"/>
    <property type="match status" value="1"/>
</dbReference>
<dbReference type="SMART" id="SM01294">
    <property type="entry name" value="PKS_PP_betabranch"/>
    <property type="match status" value="2"/>
</dbReference>
<evidence type="ECO:0000313" key="11">
    <source>
        <dbReference type="EMBL" id="WTZ14494.1"/>
    </source>
</evidence>
<dbReference type="SUPFAM" id="SSF101173">
    <property type="entry name" value="Docking domain B of the erythromycin polyketide synthase (DEBS)"/>
    <property type="match status" value="1"/>
</dbReference>
<evidence type="ECO:0000256" key="4">
    <source>
        <dbReference type="ARBA" id="ARBA00022679"/>
    </source>
</evidence>
<feature type="domain" description="Ketosynthase family 3 (KS3)" evidence="9">
    <location>
        <begin position="34"/>
        <end position="458"/>
    </location>
</feature>
<dbReference type="FunFam" id="3.40.47.10:FF:000019">
    <property type="entry name" value="Polyketide synthase type I"/>
    <property type="match status" value="2"/>
</dbReference>
<evidence type="ECO:0000259" key="8">
    <source>
        <dbReference type="PROSITE" id="PS50075"/>
    </source>
</evidence>
<dbReference type="Gene3D" id="3.30.70.3290">
    <property type="match status" value="2"/>
</dbReference>
<dbReference type="EMBL" id="CP109546">
    <property type="protein sequence ID" value="WTZ14494.1"/>
    <property type="molecule type" value="Genomic_DNA"/>
</dbReference>
<keyword evidence="7 10" id="KW-0012">Acyltransferase</keyword>